<evidence type="ECO:0000256" key="5">
    <source>
        <dbReference type="ARBA" id="ARBA00023136"/>
    </source>
</evidence>
<keyword evidence="2" id="KW-1003">Cell membrane</keyword>
<feature type="domain" description="RDD" evidence="7">
    <location>
        <begin position="43"/>
        <end position="179"/>
    </location>
</feature>
<feature type="transmembrane region" description="Helical" evidence="6">
    <location>
        <begin position="103"/>
        <end position="123"/>
    </location>
</feature>
<keyword evidence="5 6" id="KW-0472">Membrane</keyword>
<keyword evidence="9" id="KW-1185">Reference proteome</keyword>
<dbReference type="InterPro" id="IPR010432">
    <property type="entry name" value="RDD"/>
</dbReference>
<dbReference type="EMBL" id="ABIC01000033">
    <property type="protein sequence ID" value="EDP99692.1"/>
    <property type="molecule type" value="Genomic_DNA"/>
</dbReference>
<gene>
    <name evidence="8" type="ORF">KT99_01002</name>
</gene>
<feature type="transmembrane region" description="Helical" evidence="6">
    <location>
        <begin position="144"/>
        <end position="168"/>
    </location>
</feature>
<keyword evidence="3 6" id="KW-0812">Transmembrane</keyword>
<proteinExistence type="predicted"/>
<evidence type="ECO:0000256" key="2">
    <source>
        <dbReference type="ARBA" id="ARBA00022475"/>
    </source>
</evidence>
<dbReference type="STRING" id="314608.KT99_01002"/>
<organism evidence="8 9">
    <name type="scientific">Shewanella benthica KT99</name>
    <dbReference type="NCBI Taxonomy" id="314608"/>
    <lineage>
        <taxon>Bacteria</taxon>
        <taxon>Pseudomonadati</taxon>
        <taxon>Pseudomonadota</taxon>
        <taxon>Gammaproteobacteria</taxon>
        <taxon>Alteromonadales</taxon>
        <taxon>Shewanellaceae</taxon>
        <taxon>Shewanella</taxon>
    </lineage>
</organism>
<sequence length="200" mass="22339">MTQKPNSFSLELRANNDKLNVRVDTKMTKSSMPNREHANFPRAGFFRRCGAAAYDLLLAVAVYMIAGAIGFGVFTALTSSGLIDMGTYEHVSDLLNSVSLYQGIYQLWIALCVGLFYISFWSYGGQTLGMRAWRLKIQHPNGQCLSMITASARLVWSLLGIGNLWILINGDNLSLQDMMTRSEVVVLSKEANQMRNWRGV</sequence>
<dbReference type="Proteomes" id="UP000005839">
    <property type="component" value="Unassembled WGS sequence"/>
</dbReference>
<dbReference type="InterPro" id="IPR051791">
    <property type="entry name" value="Pra-immunoreactive"/>
</dbReference>
<evidence type="ECO:0000256" key="1">
    <source>
        <dbReference type="ARBA" id="ARBA00004651"/>
    </source>
</evidence>
<evidence type="ECO:0000313" key="9">
    <source>
        <dbReference type="Proteomes" id="UP000005839"/>
    </source>
</evidence>
<dbReference type="PANTHER" id="PTHR36115:SF10">
    <property type="entry name" value="RDD DOMAIN-CONTAINING PROTEIN"/>
    <property type="match status" value="1"/>
</dbReference>
<reference evidence="8 9" key="1">
    <citation type="submission" date="2007-10" db="EMBL/GenBank/DDBJ databases">
        <authorList>
            <person name="Yayanos A."/>
            <person name="Ferriera S."/>
            <person name="Johnson J."/>
            <person name="Kravitz S."/>
            <person name="Halpern A."/>
            <person name="Remington K."/>
            <person name="Beeson K."/>
            <person name="Tran B."/>
            <person name="Rogers Y.-H."/>
            <person name="Friedman R."/>
            <person name="Venter J.C."/>
        </authorList>
    </citation>
    <scope>NUCLEOTIDE SEQUENCE [LARGE SCALE GENOMIC DNA]</scope>
    <source>
        <strain evidence="8 9">KT99</strain>
    </source>
</reference>
<dbReference type="GO" id="GO:0005886">
    <property type="term" value="C:plasma membrane"/>
    <property type="evidence" value="ECO:0007669"/>
    <property type="project" value="UniProtKB-SubCell"/>
</dbReference>
<dbReference type="AlphaFoldDB" id="A9EIF5"/>
<evidence type="ECO:0000259" key="7">
    <source>
        <dbReference type="Pfam" id="PF06271"/>
    </source>
</evidence>
<protein>
    <recommendedName>
        <fullName evidence="7">RDD domain-containing protein</fullName>
    </recommendedName>
</protein>
<evidence type="ECO:0000256" key="6">
    <source>
        <dbReference type="SAM" id="Phobius"/>
    </source>
</evidence>
<evidence type="ECO:0000313" key="8">
    <source>
        <dbReference type="EMBL" id="EDP99692.1"/>
    </source>
</evidence>
<feature type="transmembrane region" description="Helical" evidence="6">
    <location>
        <begin position="56"/>
        <end position="83"/>
    </location>
</feature>
<name>A9EIF5_9GAMM</name>
<accession>A9EIF5</accession>
<evidence type="ECO:0000256" key="4">
    <source>
        <dbReference type="ARBA" id="ARBA00022989"/>
    </source>
</evidence>
<dbReference type="Pfam" id="PF06271">
    <property type="entry name" value="RDD"/>
    <property type="match status" value="1"/>
</dbReference>
<evidence type="ECO:0000256" key="3">
    <source>
        <dbReference type="ARBA" id="ARBA00022692"/>
    </source>
</evidence>
<keyword evidence="4 6" id="KW-1133">Transmembrane helix</keyword>
<comment type="subcellular location">
    <subcellularLocation>
        <location evidence="1">Cell membrane</location>
        <topology evidence="1">Multi-pass membrane protein</topology>
    </subcellularLocation>
</comment>
<comment type="caution">
    <text evidence="8">The sequence shown here is derived from an EMBL/GenBank/DDBJ whole genome shotgun (WGS) entry which is preliminary data.</text>
</comment>
<dbReference type="PANTHER" id="PTHR36115">
    <property type="entry name" value="PROLINE-RICH ANTIGEN HOMOLOG-RELATED"/>
    <property type="match status" value="1"/>
</dbReference>